<dbReference type="SUPFAM" id="SSF103378">
    <property type="entry name" value="2-methylcitrate dehydratase PrpD"/>
    <property type="match status" value="1"/>
</dbReference>
<evidence type="ECO:0000256" key="1">
    <source>
        <dbReference type="ARBA" id="ARBA00006174"/>
    </source>
</evidence>
<dbReference type="EMBL" id="CABVQD010000033">
    <property type="protein sequence ID" value="VWC31598.1"/>
    <property type="molecule type" value="Genomic_DNA"/>
</dbReference>
<dbReference type="InterPro" id="IPR045337">
    <property type="entry name" value="MmgE_PrpD_C"/>
</dbReference>
<dbReference type="GO" id="GO:0016829">
    <property type="term" value="F:lyase activity"/>
    <property type="evidence" value="ECO:0007669"/>
    <property type="project" value="InterPro"/>
</dbReference>
<sequence length="459" mass="48658">MIHADPVHALASAASSIAAADVPPDAIAFQRLRLLDHLACVAAGYDAAGVPQAITFAQRYSGCREASVLGSDLRLAAGQAAFVNAVRARALDYCDVVSPGWHPGSSDLPVAFAMAELTGASGREMLAALAVGQDIGLRINRAAQANGFFYRGFDSNVLGLFSGAVIAARLLRLPAERYVDALGLAFDFGIGTFQHYQDKVLAVRFGQGFVARHAIEAVMLAQAGVTGPRRILAGENGFFNLYAPGEPDLSLLDADLGIRFLGRGETCFKAYPHCSILLALTETLLAAREAVLRLPLDACTIRIEASPTMRMVCGAPYAPSATAQIDAQFSARYVAANALLRGRATPREFDADAARDAAVVALAQRIELVERPDFERFDQCRVIVAGPHGAPFTVDAAYGKGWPEHPLEAAELLDKFRTCCTQSACAGFRKGQREIAAAVDVLAHAPSVDALVRAMACGE</sequence>
<dbReference type="Pfam" id="PF03972">
    <property type="entry name" value="MmgE_PrpD_N"/>
    <property type="match status" value="1"/>
</dbReference>
<dbReference type="InterPro" id="IPR036148">
    <property type="entry name" value="MmgE/PrpD_sf"/>
</dbReference>
<dbReference type="InterPro" id="IPR042183">
    <property type="entry name" value="MmgE/PrpD_sf_1"/>
</dbReference>
<dbReference type="InterPro" id="IPR042188">
    <property type="entry name" value="MmgE/PrpD_sf_2"/>
</dbReference>
<accession>A0A6P2R968</accession>
<dbReference type="InterPro" id="IPR005656">
    <property type="entry name" value="MmgE_PrpD"/>
</dbReference>
<evidence type="ECO:0000313" key="5">
    <source>
        <dbReference type="Proteomes" id="UP000494330"/>
    </source>
</evidence>
<feature type="domain" description="MmgE/PrpD C-terminal" evidence="3">
    <location>
        <begin position="271"/>
        <end position="425"/>
    </location>
</feature>
<evidence type="ECO:0000313" key="4">
    <source>
        <dbReference type="EMBL" id="VWC31598.1"/>
    </source>
</evidence>
<reference evidence="4 5" key="1">
    <citation type="submission" date="2019-09" db="EMBL/GenBank/DDBJ databases">
        <authorList>
            <person name="Depoorter E."/>
        </authorList>
    </citation>
    <scope>NUCLEOTIDE SEQUENCE [LARGE SCALE GENOMIC DNA]</scope>
    <source>
        <strain evidence="4">LMG 30113</strain>
    </source>
</reference>
<dbReference type="InterPro" id="IPR045336">
    <property type="entry name" value="MmgE_PrpD_N"/>
</dbReference>
<protein>
    <submittedName>
        <fullName evidence="4">MmgE/PrpD family protein</fullName>
    </submittedName>
</protein>
<dbReference type="Gene3D" id="1.10.4100.10">
    <property type="entry name" value="2-methylcitrate dehydratase PrpD"/>
    <property type="match status" value="1"/>
</dbReference>
<organism evidence="4 5">
    <name type="scientific">Burkholderia paludis</name>
    <dbReference type="NCBI Taxonomy" id="1506587"/>
    <lineage>
        <taxon>Bacteria</taxon>
        <taxon>Pseudomonadati</taxon>
        <taxon>Pseudomonadota</taxon>
        <taxon>Betaproteobacteria</taxon>
        <taxon>Burkholderiales</taxon>
        <taxon>Burkholderiaceae</taxon>
        <taxon>Burkholderia</taxon>
        <taxon>Burkholderia cepacia complex</taxon>
    </lineage>
</organism>
<dbReference type="Pfam" id="PF19305">
    <property type="entry name" value="MmgE_PrpD_C"/>
    <property type="match status" value="1"/>
</dbReference>
<feature type="domain" description="MmgE/PrpD N-terminal" evidence="2">
    <location>
        <begin position="9"/>
        <end position="246"/>
    </location>
</feature>
<dbReference type="Gene3D" id="3.30.1330.120">
    <property type="entry name" value="2-methylcitrate dehydratase PrpD"/>
    <property type="match status" value="1"/>
</dbReference>
<gene>
    <name evidence="4" type="ORF">BPA30113_06321</name>
</gene>
<dbReference type="PANTHER" id="PTHR16943:SF8">
    <property type="entry name" value="2-METHYLCITRATE DEHYDRATASE"/>
    <property type="match status" value="1"/>
</dbReference>
<proteinExistence type="inferred from homology"/>
<name>A0A6P2R968_9BURK</name>
<keyword evidence="5" id="KW-1185">Reference proteome</keyword>
<evidence type="ECO:0000259" key="3">
    <source>
        <dbReference type="Pfam" id="PF19305"/>
    </source>
</evidence>
<dbReference type="AlphaFoldDB" id="A0A6P2R968"/>
<dbReference type="PANTHER" id="PTHR16943">
    <property type="entry name" value="2-METHYLCITRATE DEHYDRATASE-RELATED"/>
    <property type="match status" value="1"/>
</dbReference>
<evidence type="ECO:0000259" key="2">
    <source>
        <dbReference type="Pfam" id="PF03972"/>
    </source>
</evidence>
<dbReference type="Proteomes" id="UP000494330">
    <property type="component" value="Unassembled WGS sequence"/>
</dbReference>
<comment type="similarity">
    <text evidence="1">Belongs to the PrpD family.</text>
</comment>